<protein>
    <submittedName>
        <fullName evidence="2">Uncharacterized protein</fullName>
    </submittedName>
</protein>
<gene>
    <name evidence="2" type="ORF">NS331_09680</name>
</gene>
<reference evidence="2 3" key="1">
    <citation type="journal article" date="2016" name="Front. Microbiol.">
        <title>Genomic Resource of Rice Seed Associated Bacteria.</title>
        <authorList>
            <person name="Midha S."/>
            <person name="Bansal K."/>
            <person name="Sharma S."/>
            <person name="Kumar N."/>
            <person name="Patil P.P."/>
            <person name="Chaudhry V."/>
            <person name="Patil P.B."/>
        </authorList>
    </citation>
    <scope>NUCLEOTIDE SEQUENCE [LARGE SCALE GENOMIC DNA]</scope>
    <source>
        <strain evidence="2 3">NS331</strain>
    </source>
</reference>
<evidence type="ECO:0000256" key="1">
    <source>
        <dbReference type="SAM" id="MobiDB-lite"/>
    </source>
</evidence>
<dbReference type="AlphaFoldDB" id="A0A147GY21"/>
<comment type="caution">
    <text evidence="2">The sequence shown here is derived from an EMBL/GenBank/DDBJ whole genome shotgun (WGS) entry which is preliminary data.</text>
</comment>
<feature type="non-terminal residue" evidence="2">
    <location>
        <position position="64"/>
    </location>
</feature>
<feature type="compositionally biased region" description="Low complexity" evidence="1">
    <location>
        <begin position="24"/>
        <end position="44"/>
    </location>
</feature>
<feature type="region of interest" description="Disordered" evidence="1">
    <location>
        <begin position="1"/>
        <end position="44"/>
    </location>
</feature>
<evidence type="ECO:0000313" key="2">
    <source>
        <dbReference type="EMBL" id="KTT22532.1"/>
    </source>
</evidence>
<proteinExistence type="predicted"/>
<feature type="compositionally biased region" description="Basic and acidic residues" evidence="1">
    <location>
        <begin position="13"/>
        <end position="23"/>
    </location>
</feature>
<keyword evidence="3" id="KW-1185">Reference proteome</keyword>
<accession>A0A147GY21</accession>
<evidence type="ECO:0000313" key="3">
    <source>
        <dbReference type="Proteomes" id="UP000072741"/>
    </source>
</evidence>
<dbReference type="EMBL" id="LDSL01000057">
    <property type="protein sequence ID" value="KTT22532.1"/>
    <property type="molecule type" value="Genomic_DNA"/>
</dbReference>
<dbReference type="Proteomes" id="UP000072741">
    <property type="component" value="Unassembled WGS sequence"/>
</dbReference>
<dbReference type="RefSeq" id="WP_206597328.1">
    <property type="nucleotide sequence ID" value="NZ_LDSL01000057.1"/>
</dbReference>
<organism evidence="2 3">
    <name type="scientific">Pseudacidovorax intermedius</name>
    <dbReference type="NCBI Taxonomy" id="433924"/>
    <lineage>
        <taxon>Bacteria</taxon>
        <taxon>Pseudomonadati</taxon>
        <taxon>Pseudomonadota</taxon>
        <taxon>Betaproteobacteria</taxon>
        <taxon>Burkholderiales</taxon>
        <taxon>Comamonadaceae</taxon>
        <taxon>Pseudacidovorax</taxon>
    </lineage>
</organism>
<sequence>MIQVLERSPMAAQHDDPLHDRPPAARAGTRAALDAPSTAAPGAPTASLSILAASVLAARMLRLA</sequence>
<name>A0A147GY21_9BURK</name>